<dbReference type="SUPFAM" id="SSF47240">
    <property type="entry name" value="Ferritin-like"/>
    <property type="match status" value="1"/>
</dbReference>
<dbReference type="PIRSF" id="PIRSF005900">
    <property type="entry name" value="Dps"/>
    <property type="match status" value="1"/>
</dbReference>
<dbReference type="Proteomes" id="UP000316801">
    <property type="component" value="Unassembled WGS sequence"/>
</dbReference>
<dbReference type="CDD" id="cd01043">
    <property type="entry name" value="DPS"/>
    <property type="match status" value="1"/>
</dbReference>
<sequence>MNTITAAQHRKLPLATPTDLGADATRDISAALTALLADVFALYIKTKNFHWHVSGPHFRDYHTLLDEQGGQIFAMTDDIAERIRKIGGTTLRSIGHIARLQRLLDNDADFVTPDDMLAELREDNKQLTVLLRQAHALTSDHNDHATTSLIENWIDETERRTWFLFETTRRAL</sequence>
<proteinExistence type="inferred from homology"/>
<dbReference type="Pfam" id="PF00210">
    <property type="entry name" value="Ferritin"/>
    <property type="match status" value="1"/>
</dbReference>
<dbReference type="AlphaFoldDB" id="A0A549TDV6"/>
<dbReference type="InterPro" id="IPR002177">
    <property type="entry name" value="DPS_DNA-bd"/>
</dbReference>
<dbReference type="Gene3D" id="1.20.1260.10">
    <property type="match status" value="1"/>
</dbReference>
<dbReference type="PRINTS" id="PR01346">
    <property type="entry name" value="HELNAPAPROT"/>
</dbReference>
<organism evidence="4 5">
    <name type="scientific">Rhizobium straminoryzae</name>
    <dbReference type="NCBI Taxonomy" id="1387186"/>
    <lineage>
        <taxon>Bacteria</taxon>
        <taxon>Pseudomonadati</taxon>
        <taxon>Pseudomonadota</taxon>
        <taxon>Alphaproteobacteria</taxon>
        <taxon>Hyphomicrobiales</taxon>
        <taxon>Rhizobiaceae</taxon>
        <taxon>Rhizobium/Agrobacterium group</taxon>
        <taxon>Rhizobium</taxon>
    </lineage>
</organism>
<name>A0A549TDV6_9HYPH</name>
<dbReference type="GO" id="GO:0008199">
    <property type="term" value="F:ferric iron binding"/>
    <property type="evidence" value="ECO:0007669"/>
    <property type="project" value="InterPro"/>
</dbReference>
<dbReference type="RefSeq" id="WP_143124353.1">
    <property type="nucleotide sequence ID" value="NZ_VJMG01000015.1"/>
</dbReference>
<feature type="domain" description="Ferritin/DPS" evidence="3">
    <location>
        <begin position="30"/>
        <end position="164"/>
    </location>
</feature>
<gene>
    <name evidence="4" type="ORF">FNA46_06750</name>
</gene>
<dbReference type="PANTHER" id="PTHR42932">
    <property type="entry name" value="GENERAL STRESS PROTEIN 20U"/>
    <property type="match status" value="1"/>
</dbReference>
<dbReference type="InterPro" id="IPR008331">
    <property type="entry name" value="Ferritin_DPS_dom"/>
</dbReference>
<comment type="caution">
    <text evidence="4">The sequence shown here is derived from an EMBL/GenBank/DDBJ whole genome shotgun (WGS) entry which is preliminary data.</text>
</comment>
<keyword evidence="5" id="KW-1185">Reference proteome</keyword>
<dbReference type="PANTHER" id="PTHR42932:SF3">
    <property type="entry name" value="DNA PROTECTION DURING STARVATION PROTEIN"/>
    <property type="match status" value="1"/>
</dbReference>
<evidence type="ECO:0000313" key="5">
    <source>
        <dbReference type="Proteomes" id="UP000316801"/>
    </source>
</evidence>
<dbReference type="InterPro" id="IPR012347">
    <property type="entry name" value="Ferritin-like"/>
</dbReference>
<comment type="similarity">
    <text evidence="1 2">Belongs to the Dps family.</text>
</comment>
<evidence type="ECO:0000313" key="4">
    <source>
        <dbReference type="EMBL" id="TRL40243.1"/>
    </source>
</evidence>
<protein>
    <submittedName>
        <fullName evidence="4">DNA starvation/stationary phase protection protein</fullName>
    </submittedName>
</protein>
<dbReference type="InterPro" id="IPR009078">
    <property type="entry name" value="Ferritin-like_SF"/>
</dbReference>
<accession>A0A549TDV6</accession>
<evidence type="ECO:0000256" key="1">
    <source>
        <dbReference type="ARBA" id="ARBA00009497"/>
    </source>
</evidence>
<reference evidence="4 5" key="1">
    <citation type="submission" date="2019-07" db="EMBL/GenBank/DDBJ databases">
        <title>Ln-dependent methylotrophs.</title>
        <authorList>
            <person name="Tani A."/>
        </authorList>
    </citation>
    <scope>NUCLEOTIDE SEQUENCE [LARGE SCALE GENOMIC DNA]</scope>
    <source>
        <strain evidence="4 5">SM12</strain>
    </source>
</reference>
<dbReference type="EMBL" id="VJMG01000015">
    <property type="protein sequence ID" value="TRL40243.1"/>
    <property type="molecule type" value="Genomic_DNA"/>
</dbReference>
<evidence type="ECO:0000256" key="2">
    <source>
        <dbReference type="RuleBase" id="RU003875"/>
    </source>
</evidence>
<evidence type="ECO:0000259" key="3">
    <source>
        <dbReference type="Pfam" id="PF00210"/>
    </source>
</evidence>